<evidence type="ECO:0000313" key="1">
    <source>
        <dbReference type="EMBL" id="OLL13831.1"/>
    </source>
</evidence>
<name>A0A1Q8HY95_9ACTO</name>
<evidence type="ECO:0000313" key="4">
    <source>
        <dbReference type="Proteomes" id="UP000186855"/>
    </source>
</evidence>
<dbReference type="Proteomes" id="UP000186855">
    <property type="component" value="Unassembled WGS sequence"/>
</dbReference>
<accession>A0A1Q8HY95</accession>
<proteinExistence type="predicted"/>
<dbReference type="Proteomes" id="UP000185736">
    <property type="component" value="Unassembled WGS sequence"/>
</dbReference>
<comment type="caution">
    <text evidence="1">The sequence shown here is derived from an EMBL/GenBank/DDBJ whole genome shotgun (WGS) entry which is preliminary data.</text>
</comment>
<reference evidence="3 4" key="1">
    <citation type="submission" date="2016-12" db="EMBL/GenBank/DDBJ databases">
        <title>Genomic comparison of strains in the 'Actinomyces naeslundii' group.</title>
        <authorList>
            <person name="Mughal S.R."/>
            <person name="Do T."/>
            <person name="Gilbert S.C."/>
            <person name="Witherden E.A."/>
            <person name="Didelot X."/>
            <person name="Beighton D."/>
        </authorList>
    </citation>
    <scope>NUCLEOTIDE SEQUENCE [LARGE SCALE GENOMIC DNA]</scope>
    <source>
        <strain evidence="2 4">S24V</strain>
        <strain evidence="1 3">S64C</strain>
    </source>
</reference>
<dbReference type="RefSeq" id="WP_075250186.1">
    <property type="nucleotide sequence ID" value="NZ_MSGO01000059.1"/>
</dbReference>
<organism evidence="1 3">
    <name type="scientific">Actinomyces oris</name>
    <dbReference type="NCBI Taxonomy" id="544580"/>
    <lineage>
        <taxon>Bacteria</taxon>
        <taxon>Bacillati</taxon>
        <taxon>Actinomycetota</taxon>
        <taxon>Actinomycetes</taxon>
        <taxon>Actinomycetales</taxon>
        <taxon>Actinomycetaceae</taxon>
        <taxon>Actinomyces</taxon>
    </lineage>
</organism>
<evidence type="ECO:0000313" key="3">
    <source>
        <dbReference type="Proteomes" id="UP000185736"/>
    </source>
</evidence>
<dbReference type="SUPFAM" id="SSF160424">
    <property type="entry name" value="BH3703-like"/>
    <property type="match status" value="1"/>
</dbReference>
<evidence type="ECO:0000313" key="2">
    <source>
        <dbReference type="EMBL" id="OLO52268.1"/>
    </source>
</evidence>
<dbReference type="AlphaFoldDB" id="A0A1Q8HY95"/>
<dbReference type="EMBL" id="MSGO01000059">
    <property type="protein sequence ID" value="OLL13831.1"/>
    <property type="molecule type" value="Genomic_DNA"/>
</dbReference>
<gene>
    <name evidence="2" type="ORF">BKH30_07180</name>
    <name evidence="1" type="ORF">BKH32_11710</name>
</gene>
<dbReference type="InterPro" id="IPR036170">
    <property type="entry name" value="YezG-like_sf"/>
</dbReference>
<protein>
    <submittedName>
        <fullName evidence="1">Uncharacterized protein</fullName>
    </submittedName>
</protein>
<dbReference type="EMBL" id="MSKI01000071">
    <property type="protein sequence ID" value="OLO52268.1"/>
    <property type="molecule type" value="Genomic_DNA"/>
</dbReference>
<sequence length="141" mass="15646">MVEWSFEAQMQAAQAIADQWGGWMRSTGADEVVAEYEAVGPRAAVSSQVLHQGQWMNNALPMELVSLGLNLRTAMGRPGGGAWTWAQLSMSSSQGYKLVSDFNYDREPDLDPPYTAQDVAQELQAFPRTPDATPDWMRINH</sequence>